<feature type="transmembrane region" description="Helical" evidence="4">
    <location>
        <begin position="313"/>
        <end position="334"/>
    </location>
</feature>
<feature type="transmembrane region" description="Helical" evidence="4">
    <location>
        <begin position="51"/>
        <end position="71"/>
    </location>
</feature>
<sequence length="405" mass="41898">MAFWRFGSGTGLALLRGLSAVLATSLLVEFLDELADGVSGAAWPLIRQDLGLSYLEIGLLLSAPQLLGILADPWLGLLGDTRWRRALILGGGLAFAAALVLTGLAEAFWVLLLGWLVFYAASGAFVNLMQATLMDHDPPRREQNMARWALAGSLGNVLGPLLVGAAVALGLGWRPVFLGLALLTLAAVAGLWRSRLAVGEPGGHEAAPGLGQSLRKALAALRRGAVLRWLGLLEAADLMLDVFRGFVALYFVGVVGAGPAEAGLAVAVLTGVGLLGDAALLPLLRRVPGLVWLRSSALAMLGLYPLFLLVPSLAAKLALLGLLGFLNSGWYALLQARLYAALPGQSGSVMALGSVSGLLGGLLPLGLGWLADRFGLEAALWCLLAGPLALLVGLPRREGPAAGSG</sequence>
<evidence type="ECO:0000259" key="5">
    <source>
        <dbReference type="PROSITE" id="PS50850"/>
    </source>
</evidence>
<keyword evidence="3 4" id="KW-0472">Membrane</keyword>
<feature type="transmembrane region" description="Helical" evidence="4">
    <location>
        <begin position="238"/>
        <end position="258"/>
    </location>
</feature>
<dbReference type="InterPro" id="IPR036259">
    <property type="entry name" value="MFS_trans_sf"/>
</dbReference>
<feature type="transmembrane region" description="Helical" evidence="4">
    <location>
        <begin position="107"/>
        <end position="128"/>
    </location>
</feature>
<evidence type="ECO:0000313" key="7">
    <source>
        <dbReference type="Proteomes" id="UP000265715"/>
    </source>
</evidence>
<dbReference type="Gene3D" id="1.20.1250.20">
    <property type="entry name" value="MFS general substrate transporter like domains"/>
    <property type="match status" value="1"/>
</dbReference>
<dbReference type="OrthoDB" id="504004at2"/>
<feature type="transmembrane region" description="Helical" evidence="4">
    <location>
        <begin position="83"/>
        <end position="101"/>
    </location>
</feature>
<dbReference type="GO" id="GO:0005886">
    <property type="term" value="C:plasma membrane"/>
    <property type="evidence" value="ECO:0007669"/>
    <property type="project" value="TreeGrafter"/>
</dbReference>
<evidence type="ECO:0000313" key="6">
    <source>
        <dbReference type="EMBL" id="RIH81106.1"/>
    </source>
</evidence>
<dbReference type="GO" id="GO:0022857">
    <property type="term" value="F:transmembrane transporter activity"/>
    <property type="evidence" value="ECO:0007669"/>
    <property type="project" value="InterPro"/>
</dbReference>
<keyword evidence="2 4" id="KW-1133">Transmembrane helix</keyword>
<dbReference type="Proteomes" id="UP000265715">
    <property type="component" value="Unassembled WGS sequence"/>
</dbReference>
<dbReference type="InterPro" id="IPR020846">
    <property type="entry name" value="MFS_dom"/>
</dbReference>
<organism evidence="6 7">
    <name type="scientific">Calidithermus terrae</name>
    <dbReference type="NCBI Taxonomy" id="1408545"/>
    <lineage>
        <taxon>Bacteria</taxon>
        <taxon>Thermotogati</taxon>
        <taxon>Deinococcota</taxon>
        <taxon>Deinococci</taxon>
        <taxon>Thermales</taxon>
        <taxon>Thermaceae</taxon>
        <taxon>Calidithermus</taxon>
    </lineage>
</organism>
<dbReference type="RefSeq" id="WP_119316300.1">
    <property type="nucleotide sequence ID" value="NZ_QXDL01000206.1"/>
</dbReference>
<protein>
    <submittedName>
        <fullName evidence="6">Sugar efflux transporter</fullName>
    </submittedName>
</protein>
<feature type="transmembrane region" description="Helical" evidence="4">
    <location>
        <begin position="148"/>
        <end position="169"/>
    </location>
</feature>
<evidence type="ECO:0000256" key="4">
    <source>
        <dbReference type="SAM" id="Phobius"/>
    </source>
</evidence>
<dbReference type="InterPro" id="IPR011701">
    <property type="entry name" value="MFS"/>
</dbReference>
<feature type="transmembrane region" description="Helical" evidence="4">
    <location>
        <begin position="346"/>
        <end position="366"/>
    </location>
</feature>
<keyword evidence="7" id="KW-1185">Reference proteome</keyword>
<dbReference type="PANTHER" id="PTHR43129:SF1">
    <property type="entry name" value="FOSMIDOMYCIN RESISTANCE PROTEIN"/>
    <property type="match status" value="1"/>
</dbReference>
<comment type="caution">
    <text evidence="6">The sequence shown here is derived from an EMBL/GenBank/DDBJ whole genome shotgun (WGS) entry which is preliminary data.</text>
</comment>
<feature type="domain" description="Major facilitator superfamily (MFS) profile" evidence="5">
    <location>
        <begin position="21"/>
        <end position="405"/>
    </location>
</feature>
<dbReference type="EMBL" id="QXDL01000206">
    <property type="protein sequence ID" value="RIH81106.1"/>
    <property type="molecule type" value="Genomic_DNA"/>
</dbReference>
<dbReference type="Pfam" id="PF07690">
    <property type="entry name" value="MFS_1"/>
    <property type="match status" value="1"/>
</dbReference>
<feature type="transmembrane region" description="Helical" evidence="4">
    <location>
        <begin position="175"/>
        <end position="192"/>
    </location>
</feature>
<keyword evidence="1 4" id="KW-0812">Transmembrane</keyword>
<feature type="transmembrane region" description="Helical" evidence="4">
    <location>
        <begin position="378"/>
        <end position="394"/>
    </location>
</feature>
<evidence type="ECO:0000256" key="1">
    <source>
        <dbReference type="ARBA" id="ARBA00022692"/>
    </source>
</evidence>
<proteinExistence type="predicted"/>
<dbReference type="PANTHER" id="PTHR43129">
    <property type="entry name" value="FOSMIDOMYCIN RESISTANCE PROTEIN"/>
    <property type="match status" value="1"/>
</dbReference>
<accession>A0A399EBC1</accession>
<dbReference type="PROSITE" id="PS50850">
    <property type="entry name" value="MFS"/>
    <property type="match status" value="1"/>
</dbReference>
<dbReference type="SUPFAM" id="SSF103473">
    <property type="entry name" value="MFS general substrate transporter"/>
    <property type="match status" value="1"/>
</dbReference>
<feature type="transmembrane region" description="Helical" evidence="4">
    <location>
        <begin position="291"/>
        <end position="307"/>
    </location>
</feature>
<gene>
    <name evidence="6" type="primary">sotB</name>
    <name evidence="6" type="ORF">Mterra_03389</name>
</gene>
<reference evidence="6 7" key="1">
    <citation type="submission" date="2018-08" db="EMBL/GenBank/DDBJ databases">
        <title>Meiothermus terrae DSM 26712 genome sequencing project.</title>
        <authorList>
            <person name="Da Costa M.S."/>
            <person name="Albuquerque L."/>
            <person name="Raposo P."/>
            <person name="Froufe H.J.C."/>
            <person name="Barroso C.S."/>
            <person name="Egas C."/>
        </authorList>
    </citation>
    <scope>NUCLEOTIDE SEQUENCE [LARGE SCALE GENOMIC DNA]</scope>
    <source>
        <strain evidence="6 7">DSM 26712</strain>
    </source>
</reference>
<evidence type="ECO:0000256" key="2">
    <source>
        <dbReference type="ARBA" id="ARBA00022989"/>
    </source>
</evidence>
<evidence type="ECO:0000256" key="3">
    <source>
        <dbReference type="ARBA" id="ARBA00023136"/>
    </source>
</evidence>
<feature type="transmembrane region" description="Helical" evidence="4">
    <location>
        <begin position="12"/>
        <end position="31"/>
    </location>
</feature>
<name>A0A399EBC1_9DEIN</name>
<dbReference type="AlphaFoldDB" id="A0A399EBC1"/>